<dbReference type="SUPFAM" id="SSF55159">
    <property type="entry name" value="eIF1-like"/>
    <property type="match status" value="1"/>
</dbReference>
<dbReference type="PANTHER" id="PTHR12789">
    <property type="entry name" value="DENSITY-REGULATED PROTEIN HOMOLOG"/>
    <property type="match status" value="1"/>
</dbReference>
<evidence type="ECO:0000256" key="1">
    <source>
        <dbReference type="ARBA" id="ARBA00005422"/>
    </source>
</evidence>
<dbReference type="CDD" id="cd11567">
    <property type="entry name" value="YciH_like"/>
    <property type="match status" value="1"/>
</dbReference>
<dbReference type="GO" id="GO:0003743">
    <property type="term" value="F:translation initiation factor activity"/>
    <property type="evidence" value="ECO:0007669"/>
    <property type="project" value="UniProtKB-KW"/>
</dbReference>
<keyword evidence="6" id="KW-1185">Reference proteome</keyword>
<keyword evidence="2" id="KW-0810">Translation regulation</keyword>
<organism evidence="5 6">
    <name type="scientific">Butyricimonas faecalis</name>
    <dbReference type="NCBI Taxonomy" id="2093856"/>
    <lineage>
        <taxon>Bacteria</taxon>
        <taxon>Pseudomonadati</taxon>
        <taxon>Bacteroidota</taxon>
        <taxon>Bacteroidia</taxon>
        <taxon>Bacteroidales</taxon>
        <taxon>Odoribacteraceae</taxon>
        <taxon>Butyricimonas</taxon>
    </lineage>
</organism>
<keyword evidence="5" id="KW-0396">Initiation factor</keyword>
<accession>A0A3Q9IWU8</accession>
<sequence>MGNKNDKKERINVVYSTNPNYQYEYNQEEEQETLAPEKQNLRVTLDSKQRKGKTVTLVQGFVGTEEDLKELAKLLKNKCGVGGSVKDGEIIIQGEVKEKVLTILRDNKYRAK</sequence>
<dbReference type="GeneID" id="86893740"/>
<dbReference type="RefSeq" id="WP_087422320.1">
    <property type="nucleotide sequence ID" value="NZ_CP032819.1"/>
</dbReference>
<dbReference type="AlphaFoldDB" id="A0A3Q9IWU8"/>
<proteinExistence type="inferred from homology"/>
<protein>
    <submittedName>
        <fullName evidence="5">Translation initiation factor</fullName>
    </submittedName>
</protein>
<dbReference type="OrthoDB" id="9792915at2"/>
<dbReference type="Gene3D" id="3.30.780.10">
    <property type="entry name" value="SUI1-like domain"/>
    <property type="match status" value="1"/>
</dbReference>
<dbReference type="PANTHER" id="PTHR12789:SF0">
    <property type="entry name" value="DENSITY-REGULATED PROTEIN"/>
    <property type="match status" value="1"/>
</dbReference>
<name>A0A3Q9IWU8_9BACT</name>
<evidence type="ECO:0000256" key="3">
    <source>
        <dbReference type="ARBA" id="ARBA00022917"/>
    </source>
</evidence>
<dbReference type="InterPro" id="IPR005872">
    <property type="entry name" value="SUI1_arc_bac"/>
</dbReference>
<dbReference type="GO" id="GO:0001731">
    <property type="term" value="P:formation of translation preinitiation complex"/>
    <property type="evidence" value="ECO:0007669"/>
    <property type="project" value="TreeGrafter"/>
</dbReference>
<dbReference type="Proteomes" id="UP000270673">
    <property type="component" value="Chromosome"/>
</dbReference>
<gene>
    <name evidence="5" type="ORF">D8S85_00745</name>
</gene>
<evidence type="ECO:0000259" key="4">
    <source>
        <dbReference type="PROSITE" id="PS50296"/>
    </source>
</evidence>
<dbReference type="InterPro" id="IPR036877">
    <property type="entry name" value="SUI1_dom_sf"/>
</dbReference>
<evidence type="ECO:0000313" key="5">
    <source>
        <dbReference type="EMBL" id="AZS31822.1"/>
    </source>
</evidence>
<dbReference type="GO" id="GO:0003729">
    <property type="term" value="F:mRNA binding"/>
    <property type="evidence" value="ECO:0007669"/>
    <property type="project" value="TreeGrafter"/>
</dbReference>
<dbReference type="InterPro" id="IPR001950">
    <property type="entry name" value="SUI1"/>
</dbReference>
<feature type="domain" description="SUI1" evidence="4">
    <location>
        <begin position="47"/>
        <end position="108"/>
    </location>
</feature>
<dbReference type="GO" id="GO:0002188">
    <property type="term" value="P:translation reinitiation"/>
    <property type="evidence" value="ECO:0007669"/>
    <property type="project" value="TreeGrafter"/>
</dbReference>
<dbReference type="EMBL" id="CP032819">
    <property type="protein sequence ID" value="AZS31822.1"/>
    <property type="molecule type" value="Genomic_DNA"/>
</dbReference>
<evidence type="ECO:0000256" key="2">
    <source>
        <dbReference type="ARBA" id="ARBA00022845"/>
    </source>
</evidence>
<comment type="similarity">
    <text evidence="1">Belongs to the SUI1 family.</text>
</comment>
<dbReference type="KEGG" id="buy:D8S85_00745"/>
<keyword evidence="3" id="KW-0648">Protein biosynthesis</keyword>
<reference evidence="5 6" key="1">
    <citation type="submission" date="2018-10" db="EMBL/GenBank/DDBJ databases">
        <title>Butyricimonas faecalis sp. nov., isolated from human faeces and emended description of the genus Butyricimonas.</title>
        <authorList>
            <person name="Le Roy T."/>
            <person name="Van der Smissen P."/>
            <person name="Paquot A."/>
            <person name="Delzenne N."/>
            <person name="Muccioli G."/>
            <person name="Collet J.-F."/>
            <person name="Cani P.D."/>
        </authorList>
    </citation>
    <scope>NUCLEOTIDE SEQUENCE [LARGE SCALE GENOMIC DNA]</scope>
    <source>
        <strain evidence="5 6">H184</strain>
    </source>
</reference>
<dbReference type="GO" id="GO:0006417">
    <property type="term" value="P:regulation of translation"/>
    <property type="evidence" value="ECO:0007669"/>
    <property type="project" value="UniProtKB-KW"/>
</dbReference>
<dbReference type="Pfam" id="PF01253">
    <property type="entry name" value="SUI1"/>
    <property type="match status" value="1"/>
</dbReference>
<dbReference type="PROSITE" id="PS50296">
    <property type="entry name" value="SUI1"/>
    <property type="match status" value="1"/>
</dbReference>
<dbReference type="PIRSF" id="PIRSF037511">
    <property type="entry name" value="Transl_init_SUI1_pro"/>
    <property type="match status" value="1"/>
</dbReference>
<dbReference type="InterPro" id="IPR050318">
    <property type="entry name" value="DENR/SUI1_TIF"/>
</dbReference>
<evidence type="ECO:0000313" key="6">
    <source>
        <dbReference type="Proteomes" id="UP000270673"/>
    </source>
</evidence>